<sequence length="489" mass="56799">MSELCSKPDQDLFTYTSGRYLYNERLRRAERHVHFDVPALKDIAADCVGRRSVTRMEKLAEGGFSRVFLLTMNDGFEVIAKLPYSLTVPKHFTTESEVATLDFLSSKGVPVPRVYAWSSEDGNAVGSEYVIMEKAPGQPLESRWFSLTQKERVRLVTSFVEIERKMFSFALGSYGSLYYKGRLPSHLQADLYGPETLDESGDASRFCIGPATDYMFWRGKRAQLDLNRGPWSDQHEYLRSVGRREIEWTRKFGKAQANDFPHNTVLKGEISPKIYLDLLDKYLSVAPYLLPRDRGNPLNRSTLRHSGFEKPSLPEDYDSLSPEEKIQADELHRQRMLFYLYMIFNAKDNKPHLDALRHPILMPCQHLVDRAGRQWSGNTITLKGALVRVVNNWDQLSQGTSCPVHFDADDEEEFLHTEEQWFTATTLLEHWRSVLDDLGQDGWVRNESYEEVVEMNRRLKREWLDEAEDDEDLLCVEKYWPFQDHEELD</sequence>
<comment type="caution">
    <text evidence="2">The sequence shown here is derived from an EMBL/GenBank/DDBJ whole genome shotgun (WGS) entry which is preliminary data.</text>
</comment>
<dbReference type="InterPro" id="IPR051035">
    <property type="entry name" value="Mito_inheritance_9"/>
</dbReference>
<proteinExistence type="predicted"/>
<dbReference type="Proteomes" id="UP001276659">
    <property type="component" value="Unassembled WGS sequence"/>
</dbReference>
<evidence type="ECO:0000256" key="1">
    <source>
        <dbReference type="SAM" id="MobiDB-lite"/>
    </source>
</evidence>
<evidence type="ECO:0000313" key="2">
    <source>
        <dbReference type="EMBL" id="KAK3168817.1"/>
    </source>
</evidence>
<dbReference type="SUPFAM" id="SSF56112">
    <property type="entry name" value="Protein kinase-like (PK-like)"/>
    <property type="match status" value="1"/>
</dbReference>
<evidence type="ECO:0008006" key="4">
    <source>
        <dbReference type="Google" id="ProtNLM"/>
    </source>
</evidence>
<dbReference type="GO" id="GO:0005739">
    <property type="term" value="C:mitochondrion"/>
    <property type="evidence" value="ECO:0007669"/>
    <property type="project" value="TreeGrafter"/>
</dbReference>
<dbReference type="EMBL" id="JASNWA010000010">
    <property type="protein sequence ID" value="KAK3168817.1"/>
    <property type="molecule type" value="Genomic_DNA"/>
</dbReference>
<accession>A0AAD9Z2M2</accession>
<gene>
    <name evidence="2" type="ORF">OEA41_005265</name>
</gene>
<reference evidence="2" key="1">
    <citation type="submission" date="2022-11" db="EMBL/GenBank/DDBJ databases">
        <title>Chromosomal genome sequence assembly and mating type (MAT) locus characterization of the leprose asexual lichenized fungus Lepraria neglecta (Nyl.) Erichsen.</title>
        <authorList>
            <person name="Allen J.L."/>
            <person name="Pfeffer B."/>
        </authorList>
    </citation>
    <scope>NUCLEOTIDE SEQUENCE</scope>
    <source>
        <strain evidence="2">Allen 5258</strain>
    </source>
</reference>
<dbReference type="Gene3D" id="3.30.200.20">
    <property type="entry name" value="Phosphorylase Kinase, domain 1"/>
    <property type="match status" value="1"/>
</dbReference>
<keyword evidence="3" id="KW-1185">Reference proteome</keyword>
<protein>
    <recommendedName>
        <fullName evidence="4">Aminoglycoside phosphotransferase domain-containing protein</fullName>
    </recommendedName>
</protein>
<name>A0AAD9Z2M2_9LECA</name>
<feature type="region of interest" description="Disordered" evidence="1">
    <location>
        <begin position="300"/>
        <end position="320"/>
    </location>
</feature>
<dbReference type="PANTHER" id="PTHR36091:SF2">
    <property type="entry name" value="AMINOGLYCOSIDE PHOSPHOTRANSFERASE DOMAIN-CONTAINING PROTEIN"/>
    <property type="match status" value="1"/>
</dbReference>
<organism evidence="2 3">
    <name type="scientific">Lepraria neglecta</name>
    <dbReference type="NCBI Taxonomy" id="209136"/>
    <lineage>
        <taxon>Eukaryota</taxon>
        <taxon>Fungi</taxon>
        <taxon>Dikarya</taxon>
        <taxon>Ascomycota</taxon>
        <taxon>Pezizomycotina</taxon>
        <taxon>Lecanoromycetes</taxon>
        <taxon>OSLEUM clade</taxon>
        <taxon>Lecanoromycetidae</taxon>
        <taxon>Lecanorales</taxon>
        <taxon>Lecanorineae</taxon>
        <taxon>Stereocaulaceae</taxon>
        <taxon>Lepraria</taxon>
    </lineage>
</organism>
<dbReference type="InterPro" id="IPR011009">
    <property type="entry name" value="Kinase-like_dom_sf"/>
</dbReference>
<dbReference type="PANTHER" id="PTHR36091">
    <property type="entry name" value="ALTERED INHERITANCE OF MITOCHONDRIA PROTEIN 9, MITOCHONDRIAL"/>
    <property type="match status" value="1"/>
</dbReference>
<evidence type="ECO:0000313" key="3">
    <source>
        <dbReference type="Proteomes" id="UP001276659"/>
    </source>
</evidence>
<dbReference type="AlphaFoldDB" id="A0AAD9Z2M2"/>